<feature type="transmembrane region" description="Helical" evidence="2">
    <location>
        <begin position="29"/>
        <end position="48"/>
    </location>
</feature>
<keyword evidence="1" id="KW-0863">Zinc-finger</keyword>
<keyword evidence="2" id="KW-0472">Membrane</keyword>
<comment type="caution">
    <text evidence="4">The sequence shown here is derived from an EMBL/GenBank/DDBJ whole genome shotgun (WGS) entry which is preliminary data.</text>
</comment>
<dbReference type="GO" id="GO:0008270">
    <property type="term" value="F:zinc ion binding"/>
    <property type="evidence" value="ECO:0007669"/>
    <property type="project" value="UniProtKB-KW"/>
</dbReference>
<keyword evidence="2" id="KW-0812">Transmembrane</keyword>
<keyword evidence="5" id="KW-1185">Reference proteome</keyword>
<dbReference type="EMBL" id="VUJU01003733">
    <property type="protein sequence ID" value="KAF0756884.1"/>
    <property type="molecule type" value="Genomic_DNA"/>
</dbReference>
<keyword evidence="2" id="KW-1133">Transmembrane helix</keyword>
<feature type="domain" description="C2H2-type" evidence="3">
    <location>
        <begin position="103"/>
        <end position="127"/>
    </location>
</feature>
<accession>A0A6G0YIV3</accession>
<evidence type="ECO:0000313" key="4">
    <source>
        <dbReference type="EMBL" id="KAF0756884.1"/>
    </source>
</evidence>
<organism evidence="4 5">
    <name type="scientific">Aphis craccivora</name>
    <name type="common">Cowpea aphid</name>
    <dbReference type="NCBI Taxonomy" id="307492"/>
    <lineage>
        <taxon>Eukaryota</taxon>
        <taxon>Metazoa</taxon>
        <taxon>Ecdysozoa</taxon>
        <taxon>Arthropoda</taxon>
        <taxon>Hexapoda</taxon>
        <taxon>Insecta</taxon>
        <taxon>Pterygota</taxon>
        <taxon>Neoptera</taxon>
        <taxon>Paraneoptera</taxon>
        <taxon>Hemiptera</taxon>
        <taxon>Sternorrhyncha</taxon>
        <taxon>Aphidomorpha</taxon>
        <taxon>Aphidoidea</taxon>
        <taxon>Aphididae</taxon>
        <taxon>Aphidini</taxon>
        <taxon>Aphis</taxon>
        <taxon>Aphis</taxon>
    </lineage>
</organism>
<sequence length="184" mass="21853">MMKKSSGLSRIHFMGIHGRLEQSLHTPPSIFLIVAHICINNCLMPVIFKSFPMPYEHDLLSEYRRQSNLSISYKFTCPNCCRRYSHKPRLVHHLKHECGYKRFICNICYRTFGRKDHLKNHTKECTYLTLISYLCAFFSLAHIYVLNCLLLNFKCEFWIYRFHLTPINSEKKITGACCKYARMK</sequence>
<name>A0A6G0YIV3_APHCR</name>
<dbReference type="AlphaFoldDB" id="A0A6G0YIV3"/>
<dbReference type="PROSITE" id="PS50157">
    <property type="entry name" value="ZINC_FINGER_C2H2_2"/>
    <property type="match status" value="2"/>
</dbReference>
<dbReference type="Gene3D" id="3.30.160.60">
    <property type="entry name" value="Classic Zinc Finger"/>
    <property type="match status" value="1"/>
</dbReference>
<evidence type="ECO:0000256" key="1">
    <source>
        <dbReference type="PROSITE-ProRule" id="PRU00042"/>
    </source>
</evidence>
<evidence type="ECO:0000259" key="3">
    <source>
        <dbReference type="PROSITE" id="PS50157"/>
    </source>
</evidence>
<gene>
    <name evidence="4" type="ORF">FWK35_00016475</name>
</gene>
<evidence type="ECO:0000256" key="2">
    <source>
        <dbReference type="SAM" id="Phobius"/>
    </source>
</evidence>
<evidence type="ECO:0000313" key="5">
    <source>
        <dbReference type="Proteomes" id="UP000478052"/>
    </source>
</evidence>
<reference evidence="4 5" key="1">
    <citation type="submission" date="2019-08" db="EMBL/GenBank/DDBJ databases">
        <title>Whole genome of Aphis craccivora.</title>
        <authorList>
            <person name="Voronova N.V."/>
            <person name="Shulinski R.S."/>
            <person name="Bandarenka Y.V."/>
            <person name="Zhorov D.G."/>
            <person name="Warner D."/>
        </authorList>
    </citation>
    <scope>NUCLEOTIDE SEQUENCE [LARGE SCALE GENOMIC DNA]</scope>
    <source>
        <strain evidence="4">180601</strain>
        <tissue evidence="4">Whole Body</tissue>
    </source>
</reference>
<dbReference type="InterPro" id="IPR036236">
    <property type="entry name" value="Znf_C2H2_sf"/>
</dbReference>
<dbReference type="InterPro" id="IPR013087">
    <property type="entry name" value="Znf_C2H2_type"/>
</dbReference>
<feature type="transmembrane region" description="Helical" evidence="2">
    <location>
        <begin position="130"/>
        <end position="153"/>
    </location>
</feature>
<protein>
    <submittedName>
        <fullName evidence="4">Zinc finger protein 2-like</fullName>
    </submittedName>
</protein>
<dbReference type="SUPFAM" id="SSF57667">
    <property type="entry name" value="beta-beta-alpha zinc fingers"/>
    <property type="match status" value="1"/>
</dbReference>
<feature type="domain" description="C2H2-type" evidence="3">
    <location>
        <begin position="75"/>
        <end position="102"/>
    </location>
</feature>
<keyword evidence="1" id="KW-0862">Zinc</keyword>
<proteinExistence type="predicted"/>
<keyword evidence="1" id="KW-0479">Metal-binding</keyword>
<dbReference type="OrthoDB" id="6628799at2759"/>
<dbReference type="Proteomes" id="UP000478052">
    <property type="component" value="Unassembled WGS sequence"/>
</dbReference>